<evidence type="ECO:0000313" key="1">
    <source>
        <dbReference type="EMBL" id="CAK7342648.1"/>
    </source>
</evidence>
<sequence>MSLGIYSHTYGVEAKGRVVHELRGGNYTQEELELGVCYALKLGGFGVIHVKVGDITDGLGTHTKLEVRADGYACKEERLWLVKGKNRVCEVKGFRSVAKIRRSSATRGDEVVGPCLCVSFGFCYMREAWAWNYYMHRLRHPLCVRGVGVRDELSASLG</sequence>
<protein>
    <submittedName>
        <fullName evidence="1">Uncharacterized protein</fullName>
    </submittedName>
</protein>
<name>A0AAV1RZX8_9ROSI</name>
<evidence type="ECO:0000313" key="2">
    <source>
        <dbReference type="Proteomes" id="UP001314170"/>
    </source>
</evidence>
<dbReference type="AlphaFoldDB" id="A0AAV1RZX8"/>
<reference evidence="1 2" key="1">
    <citation type="submission" date="2024-01" db="EMBL/GenBank/DDBJ databases">
        <authorList>
            <person name="Waweru B."/>
        </authorList>
    </citation>
    <scope>NUCLEOTIDE SEQUENCE [LARGE SCALE GENOMIC DNA]</scope>
</reference>
<accession>A0AAV1RZX8</accession>
<keyword evidence="2" id="KW-1185">Reference proteome</keyword>
<dbReference type="Proteomes" id="UP001314170">
    <property type="component" value="Unassembled WGS sequence"/>
</dbReference>
<organism evidence="1 2">
    <name type="scientific">Dovyalis caffra</name>
    <dbReference type="NCBI Taxonomy" id="77055"/>
    <lineage>
        <taxon>Eukaryota</taxon>
        <taxon>Viridiplantae</taxon>
        <taxon>Streptophyta</taxon>
        <taxon>Embryophyta</taxon>
        <taxon>Tracheophyta</taxon>
        <taxon>Spermatophyta</taxon>
        <taxon>Magnoliopsida</taxon>
        <taxon>eudicotyledons</taxon>
        <taxon>Gunneridae</taxon>
        <taxon>Pentapetalae</taxon>
        <taxon>rosids</taxon>
        <taxon>fabids</taxon>
        <taxon>Malpighiales</taxon>
        <taxon>Salicaceae</taxon>
        <taxon>Flacourtieae</taxon>
        <taxon>Dovyalis</taxon>
    </lineage>
</organism>
<gene>
    <name evidence="1" type="ORF">DCAF_LOCUS16901</name>
</gene>
<comment type="caution">
    <text evidence="1">The sequence shown here is derived from an EMBL/GenBank/DDBJ whole genome shotgun (WGS) entry which is preliminary data.</text>
</comment>
<dbReference type="EMBL" id="CAWUPB010001160">
    <property type="protein sequence ID" value="CAK7342648.1"/>
    <property type="molecule type" value="Genomic_DNA"/>
</dbReference>
<proteinExistence type="predicted"/>